<dbReference type="SMART" id="SM00662">
    <property type="entry name" value="RPOLD"/>
    <property type="match status" value="1"/>
</dbReference>
<feature type="domain" description="DNA-directed RNA polymerase RpoA/D/Rpb3-type" evidence="12">
    <location>
        <begin position="19"/>
        <end position="235"/>
    </location>
</feature>
<sequence>MKMIPLPLPAKVIKKDSHQATFEIDGLYPGYGVTIGNSLRRVLLSSLQGVAVTEVKIKGAPHEFSTIPGVLEDVIMILLNLKNLRFKIHEGTMQKVQLHVKGERKVTGGDFKMFPQIELANPELPIATITDKKTELDIELTIEKGIGYEPKDHRKIKKAGAGIQEKAEIGAIALDAIFTPIKNVNFQVENMRVGERTDFDKLRLEIETDGTLTPQEAFSQACDILLSHFTLVSGKDSSLIDGEGANNADQTPKEKPKKKEVKPKKKSKK</sequence>
<dbReference type="STRING" id="1802207.A3D44_00410"/>
<evidence type="ECO:0000313" key="13">
    <source>
        <dbReference type="EMBL" id="OGZ69718.1"/>
    </source>
</evidence>
<evidence type="ECO:0000256" key="7">
    <source>
        <dbReference type="ARBA" id="ARBA00023163"/>
    </source>
</evidence>
<dbReference type="CDD" id="cd06928">
    <property type="entry name" value="RNAP_alpha_NTD"/>
    <property type="match status" value="1"/>
</dbReference>
<dbReference type="Pfam" id="PF01193">
    <property type="entry name" value="RNA_pol_L"/>
    <property type="match status" value="1"/>
</dbReference>
<reference evidence="13 14" key="1">
    <citation type="journal article" date="2016" name="Nat. Commun.">
        <title>Thousands of microbial genomes shed light on interconnected biogeochemical processes in an aquifer system.</title>
        <authorList>
            <person name="Anantharaman K."/>
            <person name="Brown C.T."/>
            <person name="Hug L.A."/>
            <person name="Sharon I."/>
            <person name="Castelle C.J."/>
            <person name="Probst A.J."/>
            <person name="Thomas B.C."/>
            <person name="Singh A."/>
            <person name="Wilkins M.J."/>
            <person name="Karaoz U."/>
            <person name="Brodie E.L."/>
            <person name="Williams K.H."/>
            <person name="Hubbard S.S."/>
            <person name="Banfield J.F."/>
        </authorList>
    </citation>
    <scope>NUCLEOTIDE SEQUENCE [LARGE SCALE GENOMIC DNA]</scope>
</reference>
<name>A0A1G2I6P2_9BACT</name>
<dbReference type="EMBL" id="MHOT01000005">
    <property type="protein sequence ID" value="OGZ69718.1"/>
    <property type="molecule type" value="Genomic_DNA"/>
</dbReference>
<evidence type="ECO:0000256" key="4">
    <source>
        <dbReference type="ARBA" id="ARBA00022478"/>
    </source>
</evidence>
<dbReference type="SUPFAM" id="SSF56553">
    <property type="entry name" value="Insert subdomain of RNA polymerase alpha subunit"/>
    <property type="match status" value="1"/>
</dbReference>
<dbReference type="GO" id="GO:0000428">
    <property type="term" value="C:DNA-directed RNA polymerase complex"/>
    <property type="evidence" value="ECO:0007669"/>
    <property type="project" value="UniProtKB-KW"/>
</dbReference>
<evidence type="ECO:0000256" key="5">
    <source>
        <dbReference type="ARBA" id="ARBA00022679"/>
    </source>
</evidence>
<feature type="compositionally biased region" description="Basic residues" evidence="11">
    <location>
        <begin position="255"/>
        <end position="269"/>
    </location>
</feature>
<dbReference type="SUPFAM" id="SSF55257">
    <property type="entry name" value="RBP11-like subunits of RNA polymerase"/>
    <property type="match status" value="1"/>
</dbReference>
<dbReference type="Gene3D" id="3.30.1360.10">
    <property type="entry name" value="RNA polymerase, RBP11-like subunit"/>
    <property type="match status" value="1"/>
</dbReference>
<keyword evidence="6" id="KW-0548">Nucleotidyltransferase</keyword>
<evidence type="ECO:0000256" key="10">
    <source>
        <dbReference type="ARBA" id="ARBA00048552"/>
    </source>
</evidence>
<dbReference type="InterPro" id="IPR011773">
    <property type="entry name" value="DNA-dir_RpoA"/>
</dbReference>
<dbReference type="GO" id="GO:0005737">
    <property type="term" value="C:cytoplasm"/>
    <property type="evidence" value="ECO:0007669"/>
    <property type="project" value="UniProtKB-ARBA"/>
</dbReference>
<evidence type="ECO:0000256" key="11">
    <source>
        <dbReference type="SAM" id="MobiDB-lite"/>
    </source>
</evidence>
<evidence type="ECO:0000313" key="14">
    <source>
        <dbReference type="Proteomes" id="UP000178820"/>
    </source>
</evidence>
<dbReference type="EC" id="2.7.7.6" evidence="2"/>
<accession>A0A1G2I6P2</accession>
<dbReference type="InterPro" id="IPR036603">
    <property type="entry name" value="RBP11-like"/>
</dbReference>
<dbReference type="GO" id="GO:0003677">
    <property type="term" value="F:DNA binding"/>
    <property type="evidence" value="ECO:0007669"/>
    <property type="project" value="InterPro"/>
</dbReference>
<keyword evidence="4 13" id="KW-0240">DNA-directed RNA polymerase</keyword>
<comment type="caution">
    <text evidence="13">The sequence shown here is derived from an EMBL/GenBank/DDBJ whole genome shotgun (WGS) entry which is preliminary data.</text>
</comment>
<dbReference type="GO" id="GO:0003899">
    <property type="term" value="F:DNA-directed RNA polymerase activity"/>
    <property type="evidence" value="ECO:0007669"/>
    <property type="project" value="UniProtKB-EC"/>
</dbReference>
<gene>
    <name evidence="13" type="ORF">A3D44_00410</name>
</gene>
<dbReference type="InterPro" id="IPR011263">
    <property type="entry name" value="DNA-dir_RNA_pol_RpoA/D/Rpb3"/>
</dbReference>
<dbReference type="NCBIfam" id="TIGR02027">
    <property type="entry name" value="rpoA"/>
    <property type="match status" value="1"/>
</dbReference>
<keyword evidence="5" id="KW-0808">Transferase</keyword>
<keyword evidence="7" id="KW-0804">Transcription</keyword>
<dbReference type="InterPro" id="IPR036643">
    <property type="entry name" value="RNApol_insert_sf"/>
</dbReference>
<proteinExistence type="inferred from homology"/>
<dbReference type="AlphaFoldDB" id="A0A1G2I6P2"/>
<dbReference type="FunFam" id="2.170.120.12:FF:000001">
    <property type="entry name" value="DNA-directed RNA polymerase subunit alpha"/>
    <property type="match status" value="1"/>
</dbReference>
<dbReference type="GO" id="GO:0006351">
    <property type="term" value="P:DNA-templated transcription"/>
    <property type="evidence" value="ECO:0007669"/>
    <property type="project" value="InterPro"/>
</dbReference>
<evidence type="ECO:0000256" key="6">
    <source>
        <dbReference type="ARBA" id="ARBA00022695"/>
    </source>
</evidence>
<evidence type="ECO:0000256" key="3">
    <source>
        <dbReference type="ARBA" id="ARBA00015972"/>
    </source>
</evidence>
<organism evidence="13 14">
    <name type="scientific">Candidatus Staskawiczbacteria bacterium RIFCSPHIGHO2_02_FULL_42_22</name>
    <dbReference type="NCBI Taxonomy" id="1802207"/>
    <lineage>
        <taxon>Bacteria</taxon>
        <taxon>Candidatus Staskawicziibacteriota</taxon>
    </lineage>
</organism>
<dbReference type="InterPro" id="IPR011262">
    <property type="entry name" value="DNA-dir_RNA_pol_insert"/>
</dbReference>
<evidence type="ECO:0000256" key="9">
    <source>
        <dbReference type="ARBA" id="ARBA00033070"/>
    </source>
</evidence>
<evidence type="ECO:0000256" key="8">
    <source>
        <dbReference type="ARBA" id="ARBA00032524"/>
    </source>
</evidence>
<dbReference type="GO" id="GO:0046983">
    <property type="term" value="F:protein dimerization activity"/>
    <property type="evidence" value="ECO:0007669"/>
    <property type="project" value="InterPro"/>
</dbReference>
<protein>
    <recommendedName>
        <fullName evidence="3">DNA-directed RNA polymerase subunit alpha</fullName>
        <ecNumber evidence="2">2.7.7.6</ecNumber>
    </recommendedName>
    <alternativeName>
        <fullName evidence="9">RNA polymerase subunit alpha</fullName>
    </alternativeName>
    <alternativeName>
        <fullName evidence="8">Transcriptase subunit alpha</fullName>
    </alternativeName>
</protein>
<evidence type="ECO:0000256" key="2">
    <source>
        <dbReference type="ARBA" id="ARBA00012418"/>
    </source>
</evidence>
<feature type="region of interest" description="Disordered" evidence="11">
    <location>
        <begin position="237"/>
        <end position="269"/>
    </location>
</feature>
<comment type="catalytic activity">
    <reaction evidence="10">
        <text>RNA(n) + a ribonucleoside 5'-triphosphate = RNA(n+1) + diphosphate</text>
        <dbReference type="Rhea" id="RHEA:21248"/>
        <dbReference type="Rhea" id="RHEA-COMP:14527"/>
        <dbReference type="Rhea" id="RHEA-COMP:17342"/>
        <dbReference type="ChEBI" id="CHEBI:33019"/>
        <dbReference type="ChEBI" id="CHEBI:61557"/>
        <dbReference type="ChEBI" id="CHEBI:140395"/>
        <dbReference type="EC" id="2.7.7.6"/>
    </reaction>
</comment>
<evidence type="ECO:0000256" key="1">
    <source>
        <dbReference type="ARBA" id="ARBA00007123"/>
    </source>
</evidence>
<comment type="similarity">
    <text evidence="1">Belongs to the RNA polymerase alpha chain family.</text>
</comment>
<evidence type="ECO:0000259" key="12">
    <source>
        <dbReference type="SMART" id="SM00662"/>
    </source>
</evidence>
<dbReference type="Proteomes" id="UP000178820">
    <property type="component" value="Unassembled WGS sequence"/>
</dbReference>
<dbReference type="Gene3D" id="2.170.120.12">
    <property type="entry name" value="DNA-directed RNA polymerase, insert domain"/>
    <property type="match status" value="1"/>
</dbReference>
<dbReference type="Pfam" id="PF01000">
    <property type="entry name" value="RNA_pol_A_bac"/>
    <property type="match status" value="1"/>
</dbReference>